<dbReference type="KEGG" id="psd:DSC_13155"/>
<name>G7USM4_PSEUP</name>
<organism evidence="1 2">
    <name type="scientific">Pseudoxanthomonas spadix (strain BD-a59)</name>
    <dbReference type="NCBI Taxonomy" id="1045855"/>
    <lineage>
        <taxon>Bacteria</taxon>
        <taxon>Pseudomonadati</taxon>
        <taxon>Pseudomonadota</taxon>
        <taxon>Gammaproteobacteria</taxon>
        <taxon>Lysobacterales</taxon>
        <taxon>Lysobacteraceae</taxon>
        <taxon>Pseudoxanthomonas</taxon>
    </lineage>
</organism>
<dbReference type="InterPro" id="IPR003718">
    <property type="entry name" value="OsmC/Ohr_fam"/>
</dbReference>
<dbReference type="Proteomes" id="UP000005870">
    <property type="component" value="Chromosome"/>
</dbReference>
<accession>G7USM4</accession>
<evidence type="ECO:0000313" key="2">
    <source>
        <dbReference type="Proteomes" id="UP000005870"/>
    </source>
</evidence>
<dbReference type="Gene3D" id="3.30.300.20">
    <property type="match status" value="1"/>
</dbReference>
<dbReference type="RefSeq" id="WP_014161448.1">
    <property type="nucleotide sequence ID" value="NC_016147.2"/>
</dbReference>
<dbReference type="AlphaFoldDB" id="G7USM4"/>
<gene>
    <name evidence="1" type="ordered locus">DSC_13155</name>
</gene>
<dbReference type="OrthoDB" id="5297623at2"/>
<proteinExistence type="predicted"/>
<dbReference type="Pfam" id="PF02566">
    <property type="entry name" value="OsmC"/>
    <property type="match status" value="1"/>
</dbReference>
<dbReference type="EMBL" id="CP003093">
    <property type="protein sequence ID" value="AER57275.1"/>
    <property type="molecule type" value="Genomic_DNA"/>
</dbReference>
<sequence>MAIQDPITVLLEQEQDFSFRIRFQGLDVPDVLTDEAAPLGHDAGPNPLRLLLAGIANCLAASLLFALRKHRNTPGKLRASITAIPVRNAEGRWRVPRVEVALQLPEANAAYQNLERVLDTFEEYCLVTQSVREGIDVQVSVTDAAGHVLRGDKSIEAGA</sequence>
<protein>
    <submittedName>
        <fullName evidence="1">OsmC family protein</fullName>
    </submittedName>
</protein>
<dbReference type="InterPro" id="IPR015946">
    <property type="entry name" value="KH_dom-like_a/b"/>
</dbReference>
<dbReference type="SUPFAM" id="SSF82784">
    <property type="entry name" value="OsmC-like"/>
    <property type="match status" value="1"/>
</dbReference>
<reference evidence="1 2" key="1">
    <citation type="journal article" date="2012" name="J. Bacteriol.">
        <title>Complete Genome Sequence of the BTEX-Degrading Bacterium Pseudoxanthomonas spadix BD-a59.</title>
        <authorList>
            <person name="Lee S.H."/>
            <person name="Jin H.M."/>
            <person name="Lee H.J."/>
            <person name="Kim J.M."/>
            <person name="Jeon C.O."/>
        </authorList>
    </citation>
    <scope>NUCLEOTIDE SEQUENCE [LARGE SCALE GENOMIC DNA]</scope>
    <source>
        <strain evidence="1 2">BD-a59</strain>
    </source>
</reference>
<evidence type="ECO:0000313" key="1">
    <source>
        <dbReference type="EMBL" id="AER57275.1"/>
    </source>
</evidence>
<dbReference type="InterPro" id="IPR036102">
    <property type="entry name" value="OsmC/Ohrsf"/>
</dbReference>
<keyword evidence="2" id="KW-1185">Reference proteome</keyword>
<dbReference type="HOGENOM" id="CLU_110187_0_0_6"/>
<dbReference type="STRING" id="1045855.DSC_13155"/>
<dbReference type="eggNOG" id="COG1765">
    <property type="taxonomic scope" value="Bacteria"/>
</dbReference>